<proteinExistence type="predicted"/>
<dbReference type="InterPro" id="IPR030190">
    <property type="entry name" value="MacA_alpha-hairpin_sf"/>
</dbReference>
<evidence type="ECO:0000313" key="1">
    <source>
        <dbReference type="EMBL" id="TNB48292.1"/>
    </source>
</evidence>
<dbReference type="GO" id="GO:0019898">
    <property type="term" value="C:extrinsic component of membrane"/>
    <property type="evidence" value="ECO:0007669"/>
    <property type="project" value="InterPro"/>
</dbReference>
<dbReference type="Proteomes" id="UP000307874">
    <property type="component" value="Unassembled WGS sequence"/>
</dbReference>
<organism evidence="1 2">
    <name type="scientific">Martelella lutilitoris</name>
    <dbReference type="NCBI Taxonomy" id="2583532"/>
    <lineage>
        <taxon>Bacteria</taxon>
        <taxon>Pseudomonadati</taxon>
        <taxon>Pseudomonadota</taxon>
        <taxon>Alphaproteobacteria</taxon>
        <taxon>Hyphomicrobiales</taxon>
        <taxon>Aurantimonadaceae</taxon>
        <taxon>Martelella</taxon>
    </lineage>
</organism>
<dbReference type="Gene3D" id="6.10.140.1990">
    <property type="match status" value="1"/>
</dbReference>
<dbReference type="GO" id="GO:1990195">
    <property type="term" value="C:macrolide transmembrane transporter complex"/>
    <property type="evidence" value="ECO:0007669"/>
    <property type="project" value="InterPro"/>
</dbReference>
<reference evidence="1 2" key="2">
    <citation type="submission" date="2019-06" db="EMBL/GenBank/DDBJ databases">
        <title>Martelella lutilitoris sp. nov., isolated from a tidal mudflat.</title>
        <authorList>
            <person name="Kim Y.-J."/>
        </authorList>
    </citation>
    <scope>NUCLEOTIDE SEQUENCE [LARGE SCALE GENOMIC DNA]</scope>
    <source>
        <strain evidence="1 2">GH2-6</strain>
    </source>
</reference>
<sequence length="320" mass="34537">MKRLIIIAVLLAAAAGAGFALFRPAQDHGFLGWVEADALYIGAPNTARLTELTVEEGDQAETGQLLFSLEAETDRAAVETARANLEKARAALSLTRAPQDRQEQLQALEASRKEAKAALDYAEKSLTRARSLFQQESGTKANLDSAVSSYAQAKAALDKINAQIALGELPQRDQQIEQAEQSVAAARSELSAAEAALSLKTVMAPATGSIEQVYYRTGEVVPAGRPVVSLLPPENIKIEFFVPEGERAALKVGDKVRVTCDGCRSQDATIFFIAKDAEYTPPEIFSREERAKMVYRLEARPEDPAPLAVGLPVNVEAEAR</sequence>
<dbReference type="SUPFAM" id="SSF111369">
    <property type="entry name" value="HlyD-like secretion proteins"/>
    <property type="match status" value="3"/>
</dbReference>
<dbReference type="PANTHER" id="PTHR30438:SF2">
    <property type="entry name" value="MEMBRANE PROTEIN"/>
    <property type="match status" value="1"/>
</dbReference>
<dbReference type="PANTHER" id="PTHR30438">
    <property type="entry name" value="36 KDA ANTIGEN-RELATED"/>
    <property type="match status" value="1"/>
</dbReference>
<dbReference type="GO" id="GO:1990961">
    <property type="term" value="P:xenobiotic detoxification by transmembrane export across the plasma membrane"/>
    <property type="evidence" value="ECO:0007669"/>
    <property type="project" value="InterPro"/>
</dbReference>
<reference evidence="1 2" key="1">
    <citation type="submission" date="2019-05" db="EMBL/GenBank/DDBJ databases">
        <authorList>
            <person name="Lee S.D."/>
        </authorList>
    </citation>
    <scope>NUCLEOTIDE SEQUENCE [LARGE SCALE GENOMIC DNA]</scope>
    <source>
        <strain evidence="1 2">GH2-6</strain>
    </source>
</reference>
<dbReference type="Gene3D" id="2.40.50.100">
    <property type="match status" value="2"/>
</dbReference>
<dbReference type="Gene3D" id="2.40.30.170">
    <property type="match status" value="1"/>
</dbReference>
<dbReference type="GO" id="GO:0005886">
    <property type="term" value="C:plasma membrane"/>
    <property type="evidence" value="ECO:0007669"/>
    <property type="project" value="TreeGrafter"/>
</dbReference>
<gene>
    <name evidence="1" type="ORF">FF124_08135</name>
</gene>
<dbReference type="AlphaFoldDB" id="A0A5C4JSU7"/>
<dbReference type="RefSeq" id="WP_138747997.1">
    <property type="nucleotide sequence ID" value="NZ_VCLB01000004.1"/>
</dbReference>
<keyword evidence="2" id="KW-1185">Reference proteome</keyword>
<name>A0A5C4JSU7_9HYPH</name>
<dbReference type="OrthoDB" id="9809385at2"/>
<evidence type="ECO:0000313" key="2">
    <source>
        <dbReference type="Proteomes" id="UP000307874"/>
    </source>
</evidence>
<dbReference type="Gene3D" id="1.10.287.470">
    <property type="entry name" value="Helix hairpin bin"/>
    <property type="match status" value="2"/>
</dbReference>
<dbReference type="EMBL" id="VCLB01000004">
    <property type="protein sequence ID" value="TNB48292.1"/>
    <property type="molecule type" value="Genomic_DNA"/>
</dbReference>
<protein>
    <submittedName>
        <fullName evidence="1">HlyD family efflux transporter periplasmic adaptor subunit</fullName>
    </submittedName>
</protein>
<accession>A0A5C4JSU7</accession>
<comment type="caution">
    <text evidence="1">The sequence shown here is derived from an EMBL/GenBank/DDBJ whole genome shotgun (WGS) entry which is preliminary data.</text>
</comment>